<name>A0A2M7VKS9_9BACT</name>
<evidence type="ECO:0000313" key="2">
    <source>
        <dbReference type="Proteomes" id="UP000231469"/>
    </source>
</evidence>
<dbReference type="InterPro" id="IPR038763">
    <property type="entry name" value="DHH_sf"/>
</dbReference>
<evidence type="ECO:0000313" key="1">
    <source>
        <dbReference type="EMBL" id="PJA02376.1"/>
    </source>
</evidence>
<protein>
    <submittedName>
        <fullName evidence="1">Uncharacterized protein</fullName>
    </submittedName>
</protein>
<dbReference type="EMBL" id="PFPS01000048">
    <property type="protein sequence ID" value="PJA02376.1"/>
    <property type="molecule type" value="Genomic_DNA"/>
</dbReference>
<dbReference type="SUPFAM" id="SSF64182">
    <property type="entry name" value="DHH phosphoesterases"/>
    <property type="match status" value="1"/>
</dbReference>
<accession>A0A2M7VKS9</accession>
<organism evidence="1 2">
    <name type="scientific">bacterium (Candidatus Gribaldobacteria) CG_4_10_14_0_2_um_filter_36_18</name>
    <dbReference type="NCBI Taxonomy" id="2014264"/>
    <lineage>
        <taxon>Bacteria</taxon>
        <taxon>Candidatus Gribaldobacteria</taxon>
    </lineage>
</organism>
<gene>
    <name evidence="1" type="ORF">COX73_01105</name>
</gene>
<dbReference type="Proteomes" id="UP000231469">
    <property type="component" value="Unassembled WGS sequence"/>
</dbReference>
<comment type="caution">
    <text evidence="1">The sequence shown here is derived from an EMBL/GenBank/DDBJ whole genome shotgun (WGS) entry which is preliminary data.</text>
</comment>
<proteinExistence type="predicted"/>
<sequence length="346" mass="40008">MENYSRAKKLIEESQNIYIFPSQDFRADSFPASVALFYALKKLNKRVNLILTEIPKEFHFLAENLQINPLPQDFVISIKEKEAKVSQVFYEKMENELKIYLRTKRGTLNEKNVYFENQNLNPVRDFENKIKAQLVGNISNGVNQNGLFPQSDLLITLGIENLQRLGNNFQENLPLILNIDNQIENENFGKIILKENPSVSLSDIILKLLRTIGEEVPEEDNHLSSPESLLFERILKKIKFKGERNIACALLEKEDFKETNSQASDLSFSLRKLKSEFSPLRDFLLLWQNYNSPLVVKGVFYSSNPEEPGQKILEHFEGKQKGKGILFFLPEEKLVIARDKILKIVE</sequence>
<reference evidence="2" key="1">
    <citation type="submission" date="2017-09" db="EMBL/GenBank/DDBJ databases">
        <title>Depth-based differentiation of microbial function through sediment-hosted aquifers and enrichment of novel symbionts in the deep terrestrial subsurface.</title>
        <authorList>
            <person name="Probst A.J."/>
            <person name="Ladd B."/>
            <person name="Jarett J.K."/>
            <person name="Geller-Mcgrath D.E."/>
            <person name="Sieber C.M.K."/>
            <person name="Emerson J.B."/>
            <person name="Anantharaman K."/>
            <person name="Thomas B.C."/>
            <person name="Malmstrom R."/>
            <person name="Stieglmeier M."/>
            <person name="Klingl A."/>
            <person name="Woyke T."/>
            <person name="Ryan C.M."/>
            <person name="Banfield J.F."/>
        </authorList>
    </citation>
    <scope>NUCLEOTIDE SEQUENCE [LARGE SCALE GENOMIC DNA]</scope>
</reference>
<dbReference type="AlphaFoldDB" id="A0A2M7VKS9"/>
<dbReference type="Gene3D" id="3.90.1640.10">
    <property type="entry name" value="inorganic pyrophosphatase (n-terminal core)"/>
    <property type="match status" value="1"/>
</dbReference>